<sequence length="920" mass="109331">MHDVCIYIYIFFFKQAACSLSVGVGSFSDPPEIPGIAIFFDYLLFRGIHEHTQKCGFQTFIRINSGCNNTVMDHEHTTFYFDIREKILFQALRHLAQFCFKPFLYIDAFMDKPTIVKEEFQRALNFIKYREDSLLSSFAETGHPANKFTMDHLMKLQDNKNINIKELYEVLQKFTKRHYSAHRMKLVIQSGISLDMLENFILTSTYFKNVPTNWLPPDDFSEFKNGLSFITPAFRKMYKVNVPVKDREVFITWIIPSLLHLYKSKPYEYIFQMIQHKGKSPLISYLRKNMWINSIDALQYKIKHYSTYSLIKLIVNLSYEGQQHREKVLDAIFSFINLIKKEGPQKTFYDEFFKSERMSLRFIDEENPMNYVKNLSIKMHLYPSCHYLTGNKLYFEYNPEDIQKCLNYLEPETANIMFFDEDFEDLELNKVEQWSKTRYTDIEIPKEWIKRWKSIKPLQEFYLPHSNLFFPKDFISIKVPKYPIKLYSNKISEVWYDPDKKLSKCYMNLHLVSPLVLQSPKYAVLMDIYCEILKSLLTNELYSATTVGIIYKFINTTEKGFTIKICGFSEKIPLLLDIIAQYISLPTVTKELFETFKKSQIETYYNMCNNSWDLIEDMRLWTLKLVHYTRLEKYVALCTTYFKDFQFFASYFTEHLYVQCLAQGSITEDIVSSSIRKFLKIIECEPLHPSTRPDIRINQINLGTTYWISKSFEKLHFKELPPPSVLRWYYQIGVTSIKLLLIIELIASIMGLSLFEKLWEEFEETLDSAGCSFKNDNGILGLYIVADIYNTSGCLTTMQVEQYIDEFLKSFTNTLEEISEEEFDRIKENRKSSNPLILFADNDLERKFERNWNEIMERKYMFDRHEKEELALKEIKINDLKECFVKYILDKSNMRKLSMHVIENSPKDYYVDEQNCELII</sequence>
<proteinExistence type="inferred from homology"/>
<evidence type="ECO:0000256" key="5">
    <source>
        <dbReference type="ARBA" id="ARBA00022833"/>
    </source>
</evidence>
<organism evidence="10 11">
    <name type="scientific">Trachymyrmex cornetzi</name>
    <dbReference type="NCBI Taxonomy" id="471704"/>
    <lineage>
        <taxon>Eukaryota</taxon>
        <taxon>Metazoa</taxon>
        <taxon>Ecdysozoa</taxon>
        <taxon>Arthropoda</taxon>
        <taxon>Hexapoda</taxon>
        <taxon>Insecta</taxon>
        <taxon>Pterygota</taxon>
        <taxon>Neoptera</taxon>
        <taxon>Endopterygota</taxon>
        <taxon>Hymenoptera</taxon>
        <taxon>Apocrita</taxon>
        <taxon>Aculeata</taxon>
        <taxon>Formicoidea</taxon>
        <taxon>Formicidae</taxon>
        <taxon>Myrmicinae</taxon>
        <taxon>Trachymyrmex</taxon>
    </lineage>
</organism>
<dbReference type="InterPro" id="IPR050626">
    <property type="entry name" value="Peptidase_M16"/>
</dbReference>
<name>A0A195DPD7_9HYME</name>
<dbReference type="GO" id="GO:0006508">
    <property type="term" value="P:proteolysis"/>
    <property type="evidence" value="ECO:0007669"/>
    <property type="project" value="UniProtKB-KW"/>
</dbReference>
<feature type="domain" description="Peptidase M16 C-terminal" evidence="8">
    <location>
        <begin position="168"/>
        <end position="346"/>
    </location>
</feature>
<dbReference type="GO" id="GO:0008237">
    <property type="term" value="F:metallopeptidase activity"/>
    <property type="evidence" value="ECO:0007669"/>
    <property type="project" value="UniProtKB-KW"/>
</dbReference>
<dbReference type="PANTHER" id="PTHR43690:SF18">
    <property type="entry name" value="INSULIN-DEGRADING ENZYME-RELATED"/>
    <property type="match status" value="1"/>
</dbReference>
<protein>
    <submittedName>
        <fullName evidence="10">Nardilysin</fullName>
    </submittedName>
</protein>
<evidence type="ECO:0000259" key="8">
    <source>
        <dbReference type="Pfam" id="PF05193"/>
    </source>
</evidence>
<keyword evidence="6" id="KW-0482">Metalloprotease</keyword>
<dbReference type="SUPFAM" id="SSF63411">
    <property type="entry name" value="LuxS/MPP-like metallohydrolase"/>
    <property type="match status" value="4"/>
</dbReference>
<dbReference type="PANTHER" id="PTHR43690">
    <property type="entry name" value="NARDILYSIN"/>
    <property type="match status" value="1"/>
</dbReference>
<dbReference type="InterPro" id="IPR011249">
    <property type="entry name" value="Metalloenz_LuxS/M16"/>
</dbReference>
<dbReference type="Proteomes" id="UP000078492">
    <property type="component" value="Unassembled WGS sequence"/>
</dbReference>
<evidence type="ECO:0000259" key="9">
    <source>
        <dbReference type="Pfam" id="PF16187"/>
    </source>
</evidence>
<evidence type="ECO:0000259" key="7">
    <source>
        <dbReference type="Pfam" id="PF00675"/>
    </source>
</evidence>
<evidence type="ECO:0000313" key="10">
    <source>
        <dbReference type="EMBL" id="KYN14349.1"/>
    </source>
</evidence>
<evidence type="ECO:0000313" key="11">
    <source>
        <dbReference type="Proteomes" id="UP000078492"/>
    </source>
</evidence>
<keyword evidence="5" id="KW-0862">Zinc</keyword>
<evidence type="ECO:0000256" key="1">
    <source>
        <dbReference type="ARBA" id="ARBA00007261"/>
    </source>
</evidence>
<reference evidence="10 11" key="1">
    <citation type="submission" date="2015-09" db="EMBL/GenBank/DDBJ databases">
        <title>Trachymyrmex cornetzi WGS genome.</title>
        <authorList>
            <person name="Nygaard S."/>
            <person name="Hu H."/>
            <person name="Boomsma J."/>
            <person name="Zhang G."/>
        </authorList>
    </citation>
    <scope>NUCLEOTIDE SEQUENCE [LARGE SCALE GENOMIC DNA]</scope>
    <source>
        <strain evidence="10">Tcor2-1</strain>
        <tissue evidence="10">Whole body</tissue>
    </source>
</reference>
<evidence type="ECO:0000256" key="4">
    <source>
        <dbReference type="ARBA" id="ARBA00022801"/>
    </source>
</evidence>
<dbReference type="Pfam" id="PF00675">
    <property type="entry name" value="Peptidase_M16"/>
    <property type="match status" value="1"/>
</dbReference>
<feature type="domain" description="Peptidase M16 N-terminal" evidence="7">
    <location>
        <begin position="14"/>
        <end position="122"/>
    </location>
</feature>
<evidence type="ECO:0000256" key="6">
    <source>
        <dbReference type="ARBA" id="ARBA00023049"/>
    </source>
</evidence>
<dbReference type="Pfam" id="PF16187">
    <property type="entry name" value="Peptidase_M16_M"/>
    <property type="match status" value="1"/>
</dbReference>
<comment type="similarity">
    <text evidence="1">Belongs to the peptidase M16 family.</text>
</comment>
<evidence type="ECO:0000256" key="2">
    <source>
        <dbReference type="ARBA" id="ARBA00022670"/>
    </source>
</evidence>
<accession>A0A195DPD7</accession>
<dbReference type="Pfam" id="PF05193">
    <property type="entry name" value="Peptidase_M16_C"/>
    <property type="match status" value="2"/>
</dbReference>
<dbReference type="EMBL" id="KQ980713">
    <property type="protein sequence ID" value="KYN14349.1"/>
    <property type="molecule type" value="Genomic_DNA"/>
</dbReference>
<keyword evidence="4" id="KW-0378">Hydrolase</keyword>
<feature type="domain" description="Peptidase M16 C-terminal" evidence="8">
    <location>
        <begin position="646"/>
        <end position="829"/>
    </location>
</feature>
<dbReference type="AlphaFoldDB" id="A0A195DPD7"/>
<keyword evidence="3" id="KW-0479">Metal-binding</keyword>
<keyword evidence="11" id="KW-1185">Reference proteome</keyword>
<dbReference type="Gene3D" id="3.30.830.10">
    <property type="entry name" value="Metalloenzyme, LuxS/M16 peptidase-like"/>
    <property type="match status" value="4"/>
</dbReference>
<dbReference type="STRING" id="471704.A0A195DPD7"/>
<dbReference type="GO" id="GO:0046872">
    <property type="term" value="F:metal ion binding"/>
    <property type="evidence" value="ECO:0007669"/>
    <property type="project" value="UniProtKB-KW"/>
</dbReference>
<dbReference type="InterPro" id="IPR011765">
    <property type="entry name" value="Pept_M16_N"/>
</dbReference>
<keyword evidence="2" id="KW-0645">Protease</keyword>
<dbReference type="InterPro" id="IPR032632">
    <property type="entry name" value="Peptidase_M16_M"/>
</dbReference>
<dbReference type="FunFam" id="3.30.830.10:FF:000005">
    <property type="entry name" value="nardilysin isoform X1"/>
    <property type="match status" value="1"/>
</dbReference>
<evidence type="ECO:0000256" key="3">
    <source>
        <dbReference type="ARBA" id="ARBA00022723"/>
    </source>
</evidence>
<gene>
    <name evidence="10" type="ORF">ALC57_13516</name>
</gene>
<feature type="domain" description="Peptidase M16 middle/third" evidence="9">
    <location>
        <begin position="361"/>
        <end position="634"/>
    </location>
</feature>
<dbReference type="InterPro" id="IPR007863">
    <property type="entry name" value="Peptidase_M16_C"/>
</dbReference>